<sequence>MSSLLRLPTLDRPYLGLTKRFSLLSTNTASSTHDEFTSSTVSLTTLPSLERLESDDFLNMFDDATIQASRLQELSTNPSLQEPPSTPTTTRFLELHGTPVQRFELAPTSTSPRVLRRKNMKIAALSEQDQVGYRSSVSSSIPSTKLSNASSCMSRRSSKSSQTEDLSSSDYSAKESDKENALHERLKRRTRGKSISFGSMAGLKARSETSLPVVYRDEPRRNRQGQRPSSRGERLGRAMADSTSPPQTPKSLTTFHVRQERHISNTSAPRKSSPSSPKTVRPSKSAVPSVVDNVDYVRMSIMSHLEHIDDLQACAQVSWDFYMTFQKYETMLVDSVLYRQSPAAWELRYSVRHLEKPSPFRLRSVLRDYATVQALEDFIVWRCQFILRPQSLAALLGDEPKRKAELEDAVWLIWCFCNAFGKTSASDATLSKQAQWLNGGVTQYGRSSTRSDYFRPACTMKQLEDMSELWRCLENLLSGFRGREDEARQAGIFDNAKEAKVSDSVLLSAWIHDILSLGPKAVLTLSSCDFEQAKVLGITRWSPPTKGRSRATFLKAAVEDVYRERLMKQARQKAQDYRKSVQHSHKRSSSDPAHAVINGPLHSMQAHRQSLRVDTRQTNRQSMSLQGFPSINERIDIRPDCDPLSPVNSTPIPSANSNPMLFSPLSLTKNVSAKLGPTLFPMQNRDQSQRYSVSAVRTSSNSGGEQATDVIDPTDKAMALLVQDMGFPELEAKRALAMSDTGSGISLERAIELMAAGVQRPLVSREPAVCELPAAVGNARLTRKSSKREVCEGHCKPLLLVESRRDRVSGLGMVKRGLSYRMSFRKSNRLSMIPDDEETPPNSPARSNASSNYTTRNRDSALSQLASSTVSVLTAPLFTEDSSSATQKSNIVLTPVADQAPVSPIVPAAPYWLRTDTNSAVNAHAHLEGSVPYSEIPPKPRITLQRVGTGVRKSGWALPGRRKAQNTPPEIIGYAY</sequence>
<dbReference type="EMBL" id="JAVRRJ010000007">
    <property type="protein sequence ID" value="KAK5083163.1"/>
    <property type="molecule type" value="Genomic_DNA"/>
</dbReference>
<gene>
    <name evidence="2" type="ORF">LTR05_007047</name>
</gene>
<feature type="compositionally biased region" description="Basic and acidic residues" evidence="1">
    <location>
        <begin position="172"/>
        <end position="184"/>
    </location>
</feature>
<evidence type="ECO:0000256" key="1">
    <source>
        <dbReference type="SAM" id="MobiDB-lite"/>
    </source>
</evidence>
<keyword evidence="3" id="KW-1185">Reference proteome</keyword>
<evidence type="ECO:0000313" key="2">
    <source>
        <dbReference type="EMBL" id="KAK5083163.1"/>
    </source>
</evidence>
<feature type="compositionally biased region" description="Low complexity" evidence="1">
    <location>
        <begin position="264"/>
        <end position="285"/>
    </location>
</feature>
<feature type="region of interest" description="Disordered" evidence="1">
    <location>
        <begin position="572"/>
        <end position="597"/>
    </location>
</feature>
<feature type="compositionally biased region" description="Polar residues" evidence="1">
    <location>
        <begin position="129"/>
        <end position="146"/>
    </location>
</feature>
<evidence type="ECO:0000313" key="3">
    <source>
        <dbReference type="Proteomes" id="UP001309876"/>
    </source>
</evidence>
<dbReference type="Proteomes" id="UP001309876">
    <property type="component" value="Unassembled WGS sequence"/>
</dbReference>
<feature type="compositionally biased region" description="Polar residues" evidence="1">
    <location>
        <begin position="241"/>
        <end position="256"/>
    </location>
</feature>
<accession>A0AAN7SXD2</accession>
<proteinExistence type="predicted"/>
<comment type="caution">
    <text evidence="2">The sequence shown here is derived from an EMBL/GenBank/DDBJ whole genome shotgun (WGS) entry which is preliminary data.</text>
</comment>
<name>A0AAN7SXD2_9EURO</name>
<organism evidence="2 3">
    <name type="scientific">Lithohypha guttulata</name>
    <dbReference type="NCBI Taxonomy" id="1690604"/>
    <lineage>
        <taxon>Eukaryota</taxon>
        <taxon>Fungi</taxon>
        <taxon>Dikarya</taxon>
        <taxon>Ascomycota</taxon>
        <taxon>Pezizomycotina</taxon>
        <taxon>Eurotiomycetes</taxon>
        <taxon>Chaetothyriomycetidae</taxon>
        <taxon>Chaetothyriales</taxon>
        <taxon>Trichomeriaceae</taxon>
        <taxon>Lithohypha</taxon>
    </lineage>
</organism>
<reference evidence="2 3" key="1">
    <citation type="submission" date="2023-08" db="EMBL/GenBank/DDBJ databases">
        <title>Black Yeasts Isolated from many extreme environments.</title>
        <authorList>
            <person name="Coleine C."/>
            <person name="Stajich J.E."/>
            <person name="Selbmann L."/>
        </authorList>
    </citation>
    <scope>NUCLEOTIDE SEQUENCE [LARGE SCALE GENOMIC DNA]</scope>
    <source>
        <strain evidence="2 3">CCFEE 5910</strain>
    </source>
</reference>
<feature type="region of interest" description="Disordered" evidence="1">
    <location>
        <begin position="129"/>
        <end position="286"/>
    </location>
</feature>
<feature type="region of interest" description="Disordered" evidence="1">
    <location>
        <begin position="831"/>
        <end position="860"/>
    </location>
</feature>
<feature type="compositionally biased region" description="Low complexity" evidence="1">
    <location>
        <begin position="147"/>
        <end position="161"/>
    </location>
</feature>
<dbReference type="AlphaFoldDB" id="A0AAN7SXD2"/>
<protein>
    <recommendedName>
        <fullName evidence="4">UBA domain-containing protein</fullName>
    </recommendedName>
</protein>
<evidence type="ECO:0008006" key="4">
    <source>
        <dbReference type="Google" id="ProtNLM"/>
    </source>
</evidence>